<dbReference type="SMART" id="SM00291">
    <property type="entry name" value="ZnF_ZZ"/>
    <property type="match status" value="2"/>
</dbReference>
<dbReference type="InterPro" id="IPR013783">
    <property type="entry name" value="Ig-like_fold"/>
</dbReference>
<evidence type="ECO:0000256" key="1">
    <source>
        <dbReference type="ARBA" id="ARBA00004419"/>
    </source>
</evidence>
<feature type="region of interest" description="Disordered" evidence="5">
    <location>
        <begin position="16"/>
        <end position="124"/>
    </location>
</feature>
<evidence type="ECO:0000256" key="5">
    <source>
        <dbReference type="SAM" id="MobiDB-lite"/>
    </source>
</evidence>
<organism evidence="7 8">
    <name type="scientific">Syncephalastrum racemosum</name>
    <name type="common">Filamentous fungus</name>
    <dbReference type="NCBI Taxonomy" id="13706"/>
    <lineage>
        <taxon>Eukaryota</taxon>
        <taxon>Fungi</taxon>
        <taxon>Fungi incertae sedis</taxon>
        <taxon>Mucoromycota</taxon>
        <taxon>Mucoromycotina</taxon>
        <taxon>Mucoromycetes</taxon>
        <taxon>Mucorales</taxon>
        <taxon>Syncephalastraceae</taxon>
        <taxon>Syncephalastrum</taxon>
    </lineage>
</organism>
<accession>A0A1X2HQW3</accession>
<dbReference type="Gene3D" id="1.10.8.10">
    <property type="entry name" value="DNA helicase RuvA subunit, C-terminal domain"/>
    <property type="match status" value="1"/>
</dbReference>
<keyword evidence="2" id="KW-0479">Metal-binding</keyword>
<feature type="region of interest" description="Disordered" evidence="5">
    <location>
        <begin position="501"/>
        <end position="581"/>
    </location>
</feature>
<dbReference type="PANTHER" id="PTHR20930:SF0">
    <property type="entry name" value="PROTEIN ILRUN"/>
    <property type="match status" value="1"/>
</dbReference>
<feature type="compositionally biased region" description="Acidic residues" evidence="5">
    <location>
        <begin position="503"/>
        <end position="519"/>
    </location>
</feature>
<dbReference type="Gene3D" id="2.60.40.10">
    <property type="entry name" value="Immunoglobulins"/>
    <property type="match status" value="1"/>
</dbReference>
<evidence type="ECO:0000256" key="2">
    <source>
        <dbReference type="ARBA" id="ARBA00022723"/>
    </source>
</evidence>
<keyword evidence="3" id="KW-0863">Zinc-finger</keyword>
<feature type="compositionally biased region" description="Polar residues" evidence="5">
    <location>
        <begin position="358"/>
        <end position="367"/>
    </location>
</feature>
<keyword evidence="4" id="KW-0862">Zinc</keyword>
<feature type="compositionally biased region" description="Basic and acidic residues" evidence="5">
    <location>
        <begin position="534"/>
        <end position="547"/>
    </location>
</feature>
<feature type="compositionally biased region" description="Low complexity" evidence="5">
    <location>
        <begin position="190"/>
        <end position="199"/>
    </location>
</feature>
<feature type="compositionally biased region" description="Polar residues" evidence="5">
    <location>
        <begin position="92"/>
        <end position="107"/>
    </location>
</feature>
<dbReference type="PANTHER" id="PTHR20930">
    <property type="entry name" value="OVARIAN CARCINOMA ANTIGEN CA125-RELATED"/>
    <property type="match status" value="1"/>
</dbReference>
<feature type="domain" description="UBA" evidence="6">
    <location>
        <begin position="655"/>
        <end position="701"/>
    </location>
</feature>
<dbReference type="InterPro" id="IPR015940">
    <property type="entry name" value="UBA"/>
</dbReference>
<dbReference type="InterPro" id="IPR043145">
    <property type="entry name" value="Znf_ZZ_sf"/>
</dbReference>
<dbReference type="SUPFAM" id="SSF57850">
    <property type="entry name" value="RING/U-box"/>
    <property type="match status" value="2"/>
</dbReference>
<dbReference type="OrthoDB" id="661148at2759"/>
<dbReference type="AlphaFoldDB" id="A0A1X2HQW3"/>
<evidence type="ECO:0000313" key="7">
    <source>
        <dbReference type="EMBL" id="ORZ01768.1"/>
    </source>
</evidence>
<name>A0A1X2HQW3_SYNRA</name>
<keyword evidence="8" id="KW-1185">Reference proteome</keyword>
<feature type="region of interest" description="Disordered" evidence="5">
    <location>
        <begin position="190"/>
        <end position="217"/>
    </location>
</feature>
<feature type="compositionally biased region" description="Low complexity" evidence="5">
    <location>
        <begin position="108"/>
        <end position="117"/>
    </location>
</feature>
<feature type="compositionally biased region" description="Basic and acidic residues" evidence="5">
    <location>
        <begin position="627"/>
        <end position="639"/>
    </location>
</feature>
<dbReference type="Gene3D" id="3.30.60.90">
    <property type="match status" value="2"/>
</dbReference>
<dbReference type="InterPro" id="IPR000433">
    <property type="entry name" value="Znf_ZZ"/>
</dbReference>
<dbReference type="InParanoid" id="A0A1X2HQW3"/>
<dbReference type="InterPro" id="IPR032350">
    <property type="entry name" value="Nbr1_FW"/>
</dbReference>
<sequence length="705" mass="77848">MWDNLPADQKKIYENAAKFEEEKRPDVTKKIVLREAPFPKPVSSLTSTENNATYLPEEKEKPTASSPDTAAADANVLAPDAKDDAKDAFEGSNKNGHPRTSQSTAENRQQQEQQQRQGATRTMSLNDSFTDLVQIIMRQAEQEFSNLQDTAQRNAATLASTALEKTMGIVSRTAANLYLDARQAVQPEAATPVATAAASSPPPAPPASSRPSTSLAKPHSFRSSIYYRCDFCDSVIENVRHSCTTCPDFDLCDQCFPIAEHNHPPHRFIARSVTQMNNYSGHEGIPHPGIICDGCDQKCGHCADYDLCDACETRAPLIHAPDHVFLKIRSPIRGGTRYPLLPTFATSSSPVVCPPRALSSTTSTTSNRVEKPEATDDEVTITEPGLLLSSAFAEDINLPDGSEVQPNQRLLKIWKLKNDGREAWPTGTMLTFCGGQHPPRDSMAQFEVPAAASGEYVCVIAEIMTPSAPGRCVSYFRLCAPNGVRFGHRLWADLKVVAKQDESTQEQEPELQEQEQEQEQEQRHVQSTSPPMTELEHHHADETEVRVMDGSMIYPKLESSSEEVRSARDNDPFRDPTRTPSVVSYAVSEASTENYSVDFAASETGESVQLLDDHESSSEDEFVVVPDMEHKNSPNEKSPEPSTSTTPEVRTPENETDSSTYRRQLMQIHEMGLTFCDELALQLLAAHDGNVDKAVPEILENLYPE</sequence>
<evidence type="ECO:0000256" key="3">
    <source>
        <dbReference type="ARBA" id="ARBA00022771"/>
    </source>
</evidence>
<protein>
    <recommendedName>
        <fullName evidence="6">UBA domain-containing protein</fullName>
    </recommendedName>
</protein>
<feature type="region of interest" description="Disordered" evidence="5">
    <location>
        <begin position="606"/>
        <end position="660"/>
    </location>
</feature>
<dbReference type="STRING" id="13706.A0A1X2HQW3"/>
<proteinExistence type="predicted"/>
<feature type="compositionally biased region" description="Basic and acidic residues" evidence="5">
    <location>
        <begin position="80"/>
        <end position="89"/>
    </location>
</feature>
<evidence type="ECO:0000259" key="6">
    <source>
        <dbReference type="PROSITE" id="PS50030"/>
    </source>
</evidence>
<evidence type="ECO:0000256" key="4">
    <source>
        <dbReference type="ARBA" id="ARBA00022833"/>
    </source>
</evidence>
<dbReference type="GO" id="GO:0005776">
    <property type="term" value="C:autophagosome"/>
    <property type="evidence" value="ECO:0007669"/>
    <property type="project" value="UniProtKB-SubCell"/>
</dbReference>
<comment type="subcellular location">
    <subcellularLocation>
        <location evidence="1">Cytoplasmic vesicle</location>
        <location evidence="1">Autophagosome</location>
    </subcellularLocation>
</comment>
<feature type="compositionally biased region" description="Basic and acidic residues" evidence="5">
    <location>
        <begin position="562"/>
        <end position="577"/>
    </location>
</feature>
<dbReference type="CDD" id="cd02340">
    <property type="entry name" value="ZZ_NBR1_like"/>
    <property type="match status" value="1"/>
</dbReference>
<feature type="compositionally biased region" description="Low complexity" evidence="5">
    <location>
        <begin position="63"/>
        <end position="79"/>
    </location>
</feature>
<dbReference type="PROSITE" id="PS50030">
    <property type="entry name" value="UBA"/>
    <property type="match status" value="1"/>
</dbReference>
<dbReference type="Proteomes" id="UP000242180">
    <property type="component" value="Unassembled WGS sequence"/>
</dbReference>
<dbReference type="CDD" id="cd02249">
    <property type="entry name" value="ZZ"/>
    <property type="match status" value="1"/>
</dbReference>
<dbReference type="Pfam" id="PF16158">
    <property type="entry name" value="N_BRCA1_IG"/>
    <property type="match status" value="1"/>
</dbReference>
<dbReference type="GO" id="GO:0008270">
    <property type="term" value="F:zinc ion binding"/>
    <property type="evidence" value="ECO:0007669"/>
    <property type="project" value="UniProtKB-KW"/>
</dbReference>
<evidence type="ECO:0000313" key="8">
    <source>
        <dbReference type="Proteomes" id="UP000242180"/>
    </source>
</evidence>
<feature type="compositionally biased region" description="Basic and acidic residues" evidence="5">
    <location>
        <begin position="16"/>
        <end position="33"/>
    </location>
</feature>
<comment type="caution">
    <text evidence="7">The sequence shown here is derived from an EMBL/GenBank/DDBJ whole genome shotgun (WGS) entry which is preliminary data.</text>
</comment>
<dbReference type="CDD" id="cd14947">
    <property type="entry name" value="NBR1_like"/>
    <property type="match status" value="1"/>
</dbReference>
<feature type="compositionally biased region" description="Polar residues" evidence="5">
    <location>
        <begin position="43"/>
        <end position="53"/>
    </location>
</feature>
<dbReference type="EMBL" id="MCGN01000002">
    <property type="protein sequence ID" value="ORZ01768.1"/>
    <property type="molecule type" value="Genomic_DNA"/>
</dbReference>
<reference evidence="7 8" key="1">
    <citation type="submission" date="2016-07" db="EMBL/GenBank/DDBJ databases">
        <title>Pervasive Adenine N6-methylation of Active Genes in Fungi.</title>
        <authorList>
            <consortium name="DOE Joint Genome Institute"/>
            <person name="Mondo S.J."/>
            <person name="Dannebaum R.O."/>
            <person name="Kuo R.C."/>
            <person name="Labutti K."/>
            <person name="Haridas S."/>
            <person name="Kuo A."/>
            <person name="Salamov A."/>
            <person name="Ahrendt S.R."/>
            <person name="Lipzen A."/>
            <person name="Sullivan W."/>
            <person name="Andreopoulos W.B."/>
            <person name="Clum A."/>
            <person name="Lindquist E."/>
            <person name="Daum C."/>
            <person name="Ramamoorthy G.K."/>
            <person name="Gryganskyi A."/>
            <person name="Culley D."/>
            <person name="Magnuson J.K."/>
            <person name="James T.Y."/>
            <person name="O'Malley M.A."/>
            <person name="Stajich J.E."/>
            <person name="Spatafora J.W."/>
            <person name="Visel A."/>
            <person name="Grigoriev I.V."/>
        </authorList>
    </citation>
    <scope>NUCLEOTIDE SEQUENCE [LARGE SCALE GENOMIC DNA]</scope>
    <source>
        <strain evidence="7 8">NRRL 2496</strain>
    </source>
</reference>
<gene>
    <name evidence="7" type="ORF">BCR43DRAFT_191129</name>
</gene>
<feature type="region of interest" description="Disordered" evidence="5">
    <location>
        <begin position="355"/>
        <end position="376"/>
    </location>
</feature>
<dbReference type="Pfam" id="PF00569">
    <property type="entry name" value="ZZ"/>
    <property type="match status" value="1"/>
</dbReference>